<reference evidence="2 3" key="1">
    <citation type="submission" date="2018-06" db="EMBL/GenBank/DDBJ databases">
        <title>Genomic Encyclopedia of Type Strains, Phase I: the one thousand microbial genomes (KMG-I) project.</title>
        <authorList>
            <person name="Kyrpides N."/>
        </authorList>
    </citation>
    <scope>NUCLEOTIDE SEQUENCE [LARGE SCALE GENOMIC DNA]</scope>
    <source>
        <strain evidence="2 3">DSM 19573</strain>
    </source>
</reference>
<dbReference type="EMBL" id="QKMR01000022">
    <property type="protein sequence ID" value="PYG85843.1"/>
    <property type="molecule type" value="Genomic_DNA"/>
</dbReference>
<feature type="transmembrane region" description="Helical" evidence="1">
    <location>
        <begin position="256"/>
        <end position="280"/>
    </location>
</feature>
<dbReference type="Pfam" id="PF07907">
    <property type="entry name" value="YibE_F"/>
    <property type="match status" value="1"/>
</dbReference>
<comment type="caution">
    <text evidence="2">The sequence shown here is derived from an EMBL/GenBank/DDBJ whole genome shotgun (WGS) entry which is preliminary data.</text>
</comment>
<dbReference type="PANTHER" id="PTHR41771">
    <property type="entry name" value="MEMBRANE PROTEIN-RELATED"/>
    <property type="match status" value="1"/>
</dbReference>
<dbReference type="OrthoDB" id="5753718at2"/>
<dbReference type="InterPro" id="IPR012507">
    <property type="entry name" value="YibE_F"/>
</dbReference>
<keyword evidence="3" id="KW-1185">Reference proteome</keyword>
<accession>A0A318XJ23</accession>
<dbReference type="AlphaFoldDB" id="A0A318XJ23"/>
<dbReference type="RefSeq" id="WP_110463109.1">
    <property type="nucleotide sequence ID" value="NZ_QKMR01000022.1"/>
</dbReference>
<keyword evidence="1" id="KW-0472">Membrane</keyword>
<keyword evidence="1" id="KW-0812">Transmembrane</keyword>
<evidence type="ECO:0000313" key="2">
    <source>
        <dbReference type="EMBL" id="PYG85843.1"/>
    </source>
</evidence>
<proteinExistence type="predicted"/>
<feature type="transmembrane region" description="Helical" evidence="1">
    <location>
        <begin position="306"/>
        <end position="328"/>
    </location>
</feature>
<gene>
    <name evidence="2" type="ORF">LY28_03140</name>
</gene>
<feature type="transmembrane region" description="Helical" evidence="1">
    <location>
        <begin position="20"/>
        <end position="38"/>
    </location>
</feature>
<feature type="transmembrane region" description="Helical" evidence="1">
    <location>
        <begin position="348"/>
        <end position="374"/>
    </location>
</feature>
<feature type="transmembrane region" description="Helical" evidence="1">
    <location>
        <begin position="186"/>
        <end position="205"/>
    </location>
</feature>
<keyword evidence="1" id="KW-1133">Transmembrane helix</keyword>
<feature type="transmembrane region" description="Helical" evidence="1">
    <location>
        <begin position="138"/>
        <end position="154"/>
    </location>
</feature>
<feature type="transmembrane region" description="Helical" evidence="1">
    <location>
        <begin position="212"/>
        <end position="236"/>
    </location>
</feature>
<sequence>MIKIQLSGLYKHLKNNKGKFIAVFILFVFSICCLYFIAANDSLYSKTIAEIISVTQTNDKQAQDIYGNTEEICTQHISAVILNGNHKDEVIYMTNNISESQVFDTKYDIKDKVFITYHENSQKAIISASILDLKRDKYMAYILAVFLFLIILVGGKKGLRALASVAINIFIAFCLIKLYIFRVNVFLIITLSCLIFIVFSILLVNGRNQKSYAAILGTLAGTFFSLAVTLIVIYATNGAGMHYEEMDFLPYDSRQLFAVEVIIGTLGGIMDIAITISAAVKELSDKSPDIDKKSLIKSGKEIGKDIMGSMANTLIFAYISGSIPMIIIWLKNGYSVSTVINFNLSLEIIRALTGSIGIVISIPITIYISVFLICGNRTGAKA</sequence>
<evidence type="ECO:0000313" key="3">
    <source>
        <dbReference type="Proteomes" id="UP000248132"/>
    </source>
</evidence>
<dbReference type="PANTHER" id="PTHR41771:SF1">
    <property type="entry name" value="MEMBRANE PROTEIN"/>
    <property type="match status" value="1"/>
</dbReference>
<evidence type="ECO:0000256" key="1">
    <source>
        <dbReference type="SAM" id="Phobius"/>
    </source>
</evidence>
<protein>
    <submittedName>
        <fullName evidence="2">Putative membrane protein</fullName>
    </submittedName>
</protein>
<dbReference type="Proteomes" id="UP000248132">
    <property type="component" value="Unassembled WGS sequence"/>
</dbReference>
<organism evidence="2 3">
    <name type="scientific">Ruminiclostridium sufflavum DSM 19573</name>
    <dbReference type="NCBI Taxonomy" id="1121337"/>
    <lineage>
        <taxon>Bacteria</taxon>
        <taxon>Bacillati</taxon>
        <taxon>Bacillota</taxon>
        <taxon>Clostridia</taxon>
        <taxon>Eubacteriales</taxon>
        <taxon>Oscillospiraceae</taxon>
        <taxon>Ruminiclostridium</taxon>
    </lineage>
</organism>
<feature type="transmembrane region" description="Helical" evidence="1">
    <location>
        <begin position="161"/>
        <end position="180"/>
    </location>
</feature>
<name>A0A318XJ23_9FIRM</name>